<keyword evidence="2" id="KW-1133">Transmembrane helix</keyword>
<name>A0A1H5X8S1_XYLRU</name>
<protein>
    <submittedName>
        <fullName evidence="3">Uncharacterized protein</fullName>
    </submittedName>
</protein>
<feature type="compositionally biased region" description="Polar residues" evidence="1">
    <location>
        <begin position="61"/>
        <end position="73"/>
    </location>
</feature>
<dbReference type="Proteomes" id="UP000236735">
    <property type="component" value="Unassembled WGS sequence"/>
</dbReference>
<sequence length="255" mass="27691">MSTFVIFAIVLTLGYILYYAAMITIDMTARKKSDAATEETINTDGFSDSDSDDDVVPRNVIENTETGGFSFSSPEPVIAEPVDIAESNEDEPLSTTTVDEGETAVDEAADEEGTEGGDVPDDAPDVPGDDEQPVAEEPLEDGVSAGETSELEDDEEPVPGIEYFEEKPEDDTDKKDFDVNDAFDPDLLTPKYGVTELVEPPVSDEAQEKANMVNASLLSIASKGNQMDSFDLTRVIREQRAGQLNIETHDEVTNY</sequence>
<organism evidence="3 4">
    <name type="scientific">Xylanibacter ruminicola</name>
    <name type="common">Prevotella ruminicola</name>
    <dbReference type="NCBI Taxonomy" id="839"/>
    <lineage>
        <taxon>Bacteria</taxon>
        <taxon>Pseudomonadati</taxon>
        <taxon>Bacteroidota</taxon>
        <taxon>Bacteroidia</taxon>
        <taxon>Bacteroidales</taxon>
        <taxon>Prevotellaceae</taxon>
        <taxon>Xylanibacter</taxon>
    </lineage>
</organism>
<keyword evidence="2" id="KW-0472">Membrane</keyword>
<proteinExistence type="predicted"/>
<evidence type="ECO:0000256" key="2">
    <source>
        <dbReference type="SAM" id="Phobius"/>
    </source>
</evidence>
<evidence type="ECO:0000313" key="3">
    <source>
        <dbReference type="EMBL" id="SEG08148.1"/>
    </source>
</evidence>
<reference evidence="3 4" key="1">
    <citation type="submission" date="2016-10" db="EMBL/GenBank/DDBJ databases">
        <authorList>
            <person name="de Groot N.N."/>
        </authorList>
    </citation>
    <scope>NUCLEOTIDE SEQUENCE [LARGE SCALE GENOMIC DNA]</scope>
    <source>
        <strain evidence="3 4">AR32</strain>
    </source>
</reference>
<dbReference type="AlphaFoldDB" id="A0A1H5X8S1"/>
<gene>
    <name evidence="3" type="ORF">SAMN05216354_2708</name>
</gene>
<feature type="region of interest" description="Disordered" evidence="1">
    <location>
        <begin position="38"/>
        <end position="187"/>
    </location>
</feature>
<evidence type="ECO:0000313" key="4">
    <source>
        <dbReference type="Proteomes" id="UP000236735"/>
    </source>
</evidence>
<dbReference type="EMBL" id="FNUV01000008">
    <property type="protein sequence ID" value="SEG08148.1"/>
    <property type="molecule type" value="Genomic_DNA"/>
</dbReference>
<accession>A0A1H5X8S1</accession>
<feature type="compositionally biased region" description="Acidic residues" evidence="1">
    <location>
        <begin position="99"/>
        <end position="140"/>
    </location>
</feature>
<evidence type="ECO:0000256" key="1">
    <source>
        <dbReference type="SAM" id="MobiDB-lite"/>
    </source>
</evidence>
<keyword evidence="2" id="KW-0812">Transmembrane</keyword>
<dbReference type="RefSeq" id="WP_103916207.1">
    <property type="nucleotide sequence ID" value="NZ_FNUV01000008.1"/>
</dbReference>
<feature type="transmembrane region" description="Helical" evidence="2">
    <location>
        <begin position="6"/>
        <end position="25"/>
    </location>
</feature>